<dbReference type="PANTHER" id="PTHR30328:SF54">
    <property type="entry name" value="HTH-TYPE TRANSCRIPTIONAL REPRESSOR SCO4008"/>
    <property type="match status" value="1"/>
</dbReference>
<keyword evidence="1 2" id="KW-0238">DNA-binding</keyword>
<feature type="DNA-binding region" description="H-T-H motif" evidence="2">
    <location>
        <begin position="44"/>
        <end position="63"/>
    </location>
</feature>
<dbReference type="Pfam" id="PF17938">
    <property type="entry name" value="TetR_C_29"/>
    <property type="match status" value="1"/>
</dbReference>
<dbReference type="EMBL" id="JAZHOF010000008">
    <property type="protein sequence ID" value="MEJ8573571.1"/>
    <property type="molecule type" value="Genomic_DNA"/>
</dbReference>
<evidence type="ECO:0000256" key="2">
    <source>
        <dbReference type="PROSITE-ProRule" id="PRU00335"/>
    </source>
</evidence>
<comment type="caution">
    <text evidence="4">The sequence shown here is derived from an EMBL/GenBank/DDBJ whole genome shotgun (WGS) entry which is preliminary data.</text>
</comment>
<name>A0AAW9RV27_9HYPH</name>
<dbReference type="InterPro" id="IPR009057">
    <property type="entry name" value="Homeodomain-like_sf"/>
</dbReference>
<dbReference type="SUPFAM" id="SSF48498">
    <property type="entry name" value="Tetracyclin repressor-like, C-terminal domain"/>
    <property type="match status" value="1"/>
</dbReference>
<keyword evidence="5" id="KW-1185">Reference proteome</keyword>
<dbReference type="InterPro" id="IPR036271">
    <property type="entry name" value="Tet_transcr_reg_TetR-rel_C_sf"/>
</dbReference>
<sequence length="231" mass="26227">MSSVTEGKTKDKGKPRIRDAIQTQDRILTAAQAEFARKGYDGARVDAIIARAKVSKNLLYHHFRSKEELYIRVLERTYETLRRRQGDIPIAGLDPVDAMKRLCEDTFQVFIDEPDVITMLNTENLHRGKHIAKSPIIRSLYDRLSVSIRAILAEGEKQGVFRKGIDPVELYISISALGYFYLSNRYTLSMIFDRDLRNPASIERRKAHIVDMILSYLTSDGEPAATLGPVA</sequence>
<feature type="domain" description="HTH tetR-type" evidence="3">
    <location>
        <begin position="21"/>
        <end position="81"/>
    </location>
</feature>
<evidence type="ECO:0000313" key="4">
    <source>
        <dbReference type="EMBL" id="MEJ8573571.1"/>
    </source>
</evidence>
<reference evidence="4 5" key="1">
    <citation type="submission" date="2024-02" db="EMBL/GenBank/DDBJ databases">
        <title>Genome analysis and characterization of Microbaculum marinisediminis sp. nov., isolated from marine sediment.</title>
        <authorList>
            <person name="Du Z.-J."/>
            <person name="Ye Y.-Q."/>
            <person name="Zhang Z.-R."/>
            <person name="Yuan S.-M."/>
            <person name="Zhang X.-Y."/>
        </authorList>
    </citation>
    <scope>NUCLEOTIDE SEQUENCE [LARGE SCALE GENOMIC DNA]</scope>
    <source>
        <strain evidence="4 5">SDUM1044001</strain>
    </source>
</reference>
<dbReference type="Proteomes" id="UP001378188">
    <property type="component" value="Unassembled WGS sequence"/>
</dbReference>
<gene>
    <name evidence="4" type="ORF">V3328_18925</name>
</gene>
<evidence type="ECO:0000313" key="5">
    <source>
        <dbReference type="Proteomes" id="UP001378188"/>
    </source>
</evidence>
<protein>
    <submittedName>
        <fullName evidence="4">TetR/AcrR family transcriptional regulator</fullName>
    </submittedName>
</protein>
<accession>A0AAW9RV27</accession>
<dbReference type="InterPro" id="IPR050109">
    <property type="entry name" value="HTH-type_TetR-like_transc_reg"/>
</dbReference>
<dbReference type="PANTHER" id="PTHR30328">
    <property type="entry name" value="TRANSCRIPTIONAL REPRESSOR"/>
    <property type="match status" value="1"/>
</dbReference>
<dbReference type="PROSITE" id="PS50977">
    <property type="entry name" value="HTH_TETR_2"/>
    <property type="match status" value="1"/>
</dbReference>
<dbReference type="InterPro" id="IPR041474">
    <property type="entry name" value="NicS_C"/>
</dbReference>
<evidence type="ECO:0000259" key="3">
    <source>
        <dbReference type="PROSITE" id="PS50977"/>
    </source>
</evidence>
<organism evidence="4 5">
    <name type="scientific">Microbaculum marinum</name>
    <dbReference type="NCBI Taxonomy" id="1764581"/>
    <lineage>
        <taxon>Bacteria</taxon>
        <taxon>Pseudomonadati</taxon>
        <taxon>Pseudomonadota</taxon>
        <taxon>Alphaproteobacteria</taxon>
        <taxon>Hyphomicrobiales</taxon>
        <taxon>Tepidamorphaceae</taxon>
        <taxon>Microbaculum</taxon>
    </lineage>
</organism>
<dbReference type="SUPFAM" id="SSF46689">
    <property type="entry name" value="Homeodomain-like"/>
    <property type="match status" value="1"/>
</dbReference>
<dbReference type="Gene3D" id="1.10.357.10">
    <property type="entry name" value="Tetracycline Repressor, domain 2"/>
    <property type="match status" value="1"/>
</dbReference>
<dbReference type="InterPro" id="IPR001647">
    <property type="entry name" value="HTH_TetR"/>
</dbReference>
<dbReference type="PRINTS" id="PR00455">
    <property type="entry name" value="HTHTETR"/>
</dbReference>
<proteinExistence type="predicted"/>
<dbReference type="GO" id="GO:0003677">
    <property type="term" value="F:DNA binding"/>
    <property type="evidence" value="ECO:0007669"/>
    <property type="project" value="UniProtKB-UniRule"/>
</dbReference>
<dbReference type="RefSeq" id="WP_340331274.1">
    <property type="nucleotide sequence ID" value="NZ_JAZHOF010000008.1"/>
</dbReference>
<dbReference type="AlphaFoldDB" id="A0AAW9RV27"/>
<dbReference type="Pfam" id="PF00440">
    <property type="entry name" value="TetR_N"/>
    <property type="match status" value="1"/>
</dbReference>
<evidence type="ECO:0000256" key="1">
    <source>
        <dbReference type="ARBA" id="ARBA00023125"/>
    </source>
</evidence>